<dbReference type="EC" id="5.6.2.3" evidence="10"/>
<dbReference type="InterPro" id="IPR027417">
    <property type="entry name" value="P-loop_NTPase"/>
</dbReference>
<keyword evidence="5 10" id="KW-0067">ATP-binding</keyword>
<name>A0A2K3D646_CHLRE</name>
<feature type="compositionally biased region" description="Low complexity" evidence="11">
    <location>
        <begin position="263"/>
        <end position="275"/>
    </location>
</feature>
<comment type="catalytic activity">
    <reaction evidence="10">
        <text>ATP + H2O = ADP + phosphate + H(+)</text>
        <dbReference type="Rhea" id="RHEA:13065"/>
        <dbReference type="ChEBI" id="CHEBI:15377"/>
        <dbReference type="ChEBI" id="CHEBI:15378"/>
        <dbReference type="ChEBI" id="CHEBI:30616"/>
        <dbReference type="ChEBI" id="CHEBI:43474"/>
        <dbReference type="ChEBI" id="CHEBI:456216"/>
        <dbReference type="EC" id="5.6.2.3"/>
    </reaction>
</comment>
<dbReference type="InterPro" id="IPR010285">
    <property type="entry name" value="DNA_helicase_pif1-like_DEAD"/>
</dbReference>
<evidence type="ECO:0000256" key="8">
    <source>
        <dbReference type="ARBA" id="ARBA00023235"/>
    </source>
</evidence>
<keyword evidence="6" id="KW-0238">DNA-binding</keyword>
<dbReference type="SUPFAM" id="SSF52540">
    <property type="entry name" value="P-loop containing nucleoside triphosphate hydrolases"/>
    <property type="match status" value="2"/>
</dbReference>
<feature type="compositionally biased region" description="Gly residues" evidence="11">
    <location>
        <begin position="951"/>
        <end position="964"/>
    </location>
</feature>
<evidence type="ECO:0000313" key="14">
    <source>
        <dbReference type="Proteomes" id="UP000006906"/>
    </source>
</evidence>
<evidence type="ECO:0000256" key="3">
    <source>
        <dbReference type="ARBA" id="ARBA00022801"/>
    </source>
</evidence>
<evidence type="ECO:0000256" key="4">
    <source>
        <dbReference type="ARBA" id="ARBA00022806"/>
    </source>
</evidence>
<dbReference type="CDD" id="cd18037">
    <property type="entry name" value="DEXSc_Pif1_like"/>
    <property type="match status" value="1"/>
</dbReference>
<dbReference type="GO" id="GO:0003676">
    <property type="term" value="F:nucleic acid binding"/>
    <property type="evidence" value="ECO:0007669"/>
    <property type="project" value="InterPro"/>
</dbReference>
<evidence type="ECO:0000256" key="10">
    <source>
        <dbReference type="RuleBase" id="RU363044"/>
    </source>
</evidence>
<feature type="compositionally biased region" description="Gly residues" evidence="11">
    <location>
        <begin position="232"/>
        <end position="254"/>
    </location>
</feature>
<dbReference type="SMR" id="A0A2K3D646"/>
<dbReference type="PROSITE" id="PS50158">
    <property type="entry name" value="ZF_CCHC"/>
    <property type="match status" value="1"/>
</dbReference>
<dbReference type="Pfam" id="PF21530">
    <property type="entry name" value="Pif1_2B_dom"/>
    <property type="match status" value="1"/>
</dbReference>
<keyword evidence="10" id="KW-0233">DNA recombination</keyword>
<evidence type="ECO:0000256" key="5">
    <source>
        <dbReference type="ARBA" id="ARBA00022840"/>
    </source>
</evidence>
<feature type="region of interest" description="Disordered" evidence="11">
    <location>
        <begin position="69"/>
        <end position="358"/>
    </location>
</feature>
<sequence>MKRARSDEPEAAVRQAVKSAAAYPLPGDEDDDDVVPLSLSQDGIAITGEAAAPGPRAFDADVLVVGEAPATDPSATQRRAATPFARAAAPARPGSNGAAAAAPNKPVVVDLSLDDDDDEAGLGNVRPGAARLGNGTTGARTQPGGPAAPGGARGGEPINTYSLFAYPDDSPETQRRKLEALQQVRQAQAKQQQQPQQQQQQHDYQGRGPASQRPQPGPGLLGHLSAAASAGAAGGAGGSNAAGGGGGGGGGGAFGSIRGILEPAGAAGRAAPAAGGTPGAYGGYSQNPYQPPQNQAQYGGGASGGSQWQQEQGLGKQPQQHTPPPAQTPYQQYQQQQHQQQSPYEQLNPYLPPTAAGGPGGYGGGAGGAYGGGGAGGAYGGGDAGGAYGGAGGSGAYGGVPTPQPYGGPGAGAAAFASRSVSHVSDTYAGPARPAATGATTHVSATVFGPSGSIAGSYAAGAGGGGAGGAGGAARGIAVVDEGEVASPQLTREQERVLALVRAGENIFFTGNAGTGKTFVLTRVVDELRERYSEDFGSKVAVCASTGIAATHIGGTTLHSALGCGVPSEYPEFNIMMKKDTRQRIRGYEVLILDEASMTSGEFWTVLEVQLRAVRENPAPAGGLQLIFSGDFFQLPPITRKPYGNDPIPLQQFTNWGYLFQSPAWSRCRLQQVLLTQVFRQADRLFAALLDDIRYGRNARAALQRIAATCRRPLDCSDGIKPTRLYSVNKDVDSLNRDELDKLPQEQVTLEGLDGVDLEQAILEIQPPLEPQELAEVESRLWGSDFWKSCLAAQTYGLKIAAQVMLVRNLDLKGGEAGGRGRQLVNGSRGVVVGWAAKIDIINRLKGLVNALNAPNARVAAAQEAAAAAAGAAAGASLHAIPPGAAGAAGTPNDPMVLDELGEPIQPPPAPMEVEVAPEALIENGGGGGGVEASGSDSELSDSDSEEGCGRSAGAGKGSAGKAGGKTEKECASAANSAGGGAAAGAAAAPHTGAYGGGEFVGGAAATAAAAAAAAARLAAAVGAAAAAAVAVPMGGVGPGGVALMVAGQDYTPLTANLSTPEQISAKISELERWRGRYVPVVRFANGVTTEVLPLTFTSRMPRWGECHRLQVPLKLAWALTIHKCQGMSLDRVQVSLANIFATGQAYVALSRARSLEGLELLDCNDDCVRVDPAVVSFYRALQEGRPQAHEEEQDSAWRHFLGHRLAKRWPPPFRPPPPAVAAARAAQVAAAASQAQAPWGVGGQGQGSQQQQQQTPGQGQGQSQGQGQNLYHVGPLPQWPPPVKEGGGGGDDDDGHSGRWLRGGGYGGGRGGGGGYGGSQAGGAGGSQYGSGGRGGGGGGGRGRSRENDMCYKCKQVGHWASACPNRR</sequence>
<keyword evidence="1 10" id="KW-0547">Nucleotide-binding</keyword>
<feature type="compositionally biased region" description="Gly residues" evidence="11">
    <location>
        <begin position="1302"/>
        <end position="1343"/>
    </location>
</feature>
<dbReference type="Pfam" id="PF00098">
    <property type="entry name" value="zf-CCHC"/>
    <property type="match status" value="1"/>
</dbReference>
<keyword evidence="9" id="KW-0479">Metal-binding</keyword>
<feature type="compositionally biased region" description="Low complexity" evidence="11">
    <location>
        <begin position="75"/>
        <end position="111"/>
    </location>
</feature>
<dbReference type="EMBL" id="CM008973">
    <property type="protein sequence ID" value="PNW76003.1"/>
    <property type="molecule type" value="Genomic_DNA"/>
</dbReference>
<dbReference type="Gene3D" id="4.10.60.10">
    <property type="entry name" value="Zinc finger, CCHC-type"/>
    <property type="match status" value="1"/>
</dbReference>
<evidence type="ECO:0000259" key="12">
    <source>
        <dbReference type="PROSITE" id="PS50158"/>
    </source>
</evidence>
<dbReference type="GO" id="GO:0000723">
    <property type="term" value="P:telomere maintenance"/>
    <property type="evidence" value="ECO:0007669"/>
    <property type="project" value="InterPro"/>
</dbReference>
<dbReference type="InParanoid" id="A0A2K3D646"/>
<dbReference type="Pfam" id="PF05970">
    <property type="entry name" value="PIF1"/>
    <property type="match status" value="1"/>
</dbReference>
<dbReference type="InterPro" id="IPR049163">
    <property type="entry name" value="Pif1-like_2B_dom"/>
</dbReference>
<dbReference type="KEGG" id="cre:CHLRE_12g551550v5"/>
<dbReference type="Proteomes" id="UP000006906">
    <property type="component" value="Chromosome 12"/>
</dbReference>
<dbReference type="InterPro" id="IPR001878">
    <property type="entry name" value="Znf_CCHC"/>
</dbReference>
<evidence type="ECO:0000256" key="11">
    <source>
        <dbReference type="SAM" id="MobiDB-lite"/>
    </source>
</evidence>
<dbReference type="GO" id="GO:0008270">
    <property type="term" value="F:zinc ion binding"/>
    <property type="evidence" value="ECO:0007669"/>
    <property type="project" value="UniProtKB-KW"/>
</dbReference>
<comment type="cofactor">
    <cofactor evidence="10">
        <name>Mg(2+)</name>
        <dbReference type="ChEBI" id="CHEBI:18420"/>
    </cofactor>
</comment>
<feature type="compositionally biased region" description="Low complexity" evidence="11">
    <location>
        <begin position="180"/>
        <end position="203"/>
    </location>
</feature>
<dbReference type="Gramene" id="PNW76003">
    <property type="protein sequence ID" value="PNW76003"/>
    <property type="gene ID" value="CHLRE_12g551550v5"/>
</dbReference>
<feature type="region of interest" description="Disordered" evidence="11">
    <location>
        <begin position="922"/>
        <end position="966"/>
    </location>
</feature>
<protein>
    <recommendedName>
        <fullName evidence="10">ATP-dependent DNA helicase</fullName>
        <ecNumber evidence="10">5.6.2.3</ecNumber>
    </recommendedName>
</protein>
<feature type="compositionally biased region" description="Low complexity" evidence="11">
    <location>
        <begin position="283"/>
        <end position="297"/>
    </location>
</feature>
<keyword evidence="14" id="KW-1185">Reference proteome</keyword>
<keyword evidence="2 10" id="KW-0227">DNA damage</keyword>
<gene>
    <name evidence="13" type="ORF">CHLRE_12g551550v5</name>
</gene>
<accession>A0A2K3D646</accession>
<evidence type="ECO:0000256" key="9">
    <source>
        <dbReference type="PROSITE-ProRule" id="PRU00047"/>
    </source>
</evidence>
<proteinExistence type="inferred from homology"/>
<keyword evidence="9" id="KW-0862">Zinc</keyword>
<feature type="compositionally biased region" description="Low complexity" evidence="11">
    <location>
        <begin position="328"/>
        <end position="341"/>
    </location>
</feature>
<dbReference type="Gene3D" id="3.40.50.300">
    <property type="entry name" value="P-loop containing nucleotide triphosphate hydrolases"/>
    <property type="match status" value="1"/>
</dbReference>
<evidence type="ECO:0000256" key="6">
    <source>
        <dbReference type="ARBA" id="ARBA00023125"/>
    </source>
</evidence>
<comment type="similarity">
    <text evidence="10">Belongs to the helicase family.</text>
</comment>
<dbReference type="STRING" id="3055.A0A2K3D646"/>
<evidence type="ECO:0000313" key="13">
    <source>
        <dbReference type="EMBL" id="PNW76003.1"/>
    </source>
</evidence>
<dbReference type="PANTHER" id="PTHR47642:SF5">
    <property type="entry name" value="ATP-DEPENDENT DNA HELICASE"/>
    <property type="match status" value="1"/>
</dbReference>
<dbReference type="CDD" id="cd18809">
    <property type="entry name" value="SF1_C_RecD"/>
    <property type="match status" value="1"/>
</dbReference>
<dbReference type="OrthoDB" id="508102at2759"/>
<dbReference type="GO" id="GO:0016887">
    <property type="term" value="F:ATP hydrolysis activity"/>
    <property type="evidence" value="ECO:0007669"/>
    <property type="project" value="RHEA"/>
</dbReference>
<keyword evidence="3 10" id="KW-0378">Hydrolase</keyword>
<evidence type="ECO:0000256" key="7">
    <source>
        <dbReference type="ARBA" id="ARBA00023204"/>
    </source>
</evidence>
<dbReference type="GO" id="GO:0043139">
    <property type="term" value="F:5'-3' DNA helicase activity"/>
    <property type="evidence" value="ECO:0000318"/>
    <property type="project" value="GO_Central"/>
</dbReference>
<dbReference type="SUPFAM" id="SSF57756">
    <property type="entry name" value="Retrovirus zinc finger-like domains"/>
    <property type="match status" value="1"/>
</dbReference>
<dbReference type="GO" id="GO:0006310">
    <property type="term" value="P:DNA recombination"/>
    <property type="evidence" value="ECO:0007669"/>
    <property type="project" value="UniProtKB-KW"/>
</dbReference>
<feature type="domain" description="CCHC-type" evidence="12">
    <location>
        <begin position="1352"/>
        <end position="1367"/>
    </location>
</feature>
<keyword evidence="7 10" id="KW-0234">DNA repair</keyword>
<keyword evidence="9" id="KW-0863">Zinc-finger</keyword>
<dbReference type="RefSeq" id="XP_042918988.1">
    <property type="nucleotide sequence ID" value="XM_043068999.1"/>
</dbReference>
<feature type="compositionally biased region" description="Low complexity" evidence="11">
    <location>
        <begin position="221"/>
        <end position="231"/>
    </location>
</feature>
<evidence type="ECO:0000256" key="1">
    <source>
        <dbReference type="ARBA" id="ARBA00022741"/>
    </source>
</evidence>
<keyword evidence="4 10" id="KW-0347">Helicase</keyword>
<organism evidence="13 14">
    <name type="scientific">Chlamydomonas reinhardtii</name>
    <name type="common">Chlamydomonas smithii</name>
    <dbReference type="NCBI Taxonomy" id="3055"/>
    <lineage>
        <taxon>Eukaryota</taxon>
        <taxon>Viridiplantae</taxon>
        <taxon>Chlorophyta</taxon>
        <taxon>core chlorophytes</taxon>
        <taxon>Chlorophyceae</taxon>
        <taxon>CS clade</taxon>
        <taxon>Chlamydomonadales</taxon>
        <taxon>Chlamydomonadaceae</taxon>
        <taxon>Chlamydomonas</taxon>
    </lineage>
</organism>
<keyword evidence="8" id="KW-0413">Isomerase</keyword>
<dbReference type="GO" id="GO:0005524">
    <property type="term" value="F:ATP binding"/>
    <property type="evidence" value="ECO:0007669"/>
    <property type="project" value="UniProtKB-KW"/>
</dbReference>
<dbReference type="InterPro" id="IPR036875">
    <property type="entry name" value="Znf_CCHC_sf"/>
</dbReference>
<feature type="region of interest" description="Disordered" evidence="11">
    <location>
        <begin position="1232"/>
        <end position="1348"/>
    </location>
</feature>
<reference evidence="13 14" key="1">
    <citation type="journal article" date="2007" name="Science">
        <title>The Chlamydomonas genome reveals the evolution of key animal and plant functions.</title>
        <authorList>
            <person name="Merchant S.S."/>
            <person name="Prochnik S.E."/>
            <person name="Vallon O."/>
            <person name="Harris E.H."/>
            <person name="Karpowicz S.J."/>
            <person name="Witman G.B."/>
            <person name="Terry A."/>
            <person name="Salamov A."/>
            <person name="Fritz-Laylin L.K."/>
            <person name="Marechal-Drouard L."/>
            <person name="Marshall W.F."/>
            <person name="Qu L.H."/>
            <person name="Nelson D.R."/>
            <person name="Sanderfoot A.A."/>
            <person name="Spalding M.H."/>
            <person name="Kapitonov V.V."/>
            <person name="Ren Q."/>
            <person name="Ferris P."/>
            <person name="Lindquist E."/>
            <person name="Shapiro H."/>
            <person name="Lucas S.M."/>
            <person name="Grimwood J."/>
            <person name="Schmutz J."/>
            <person name="Cardol P."/>
            <person name="Cerutti H."/>
            <person name="Chanfreau G."/>
            <person name="Chen C.L."/>
            <person name="Cognat V."/>
            <person name="Croft M.T."/>
            <person name="Dent R."/>
            <person name="Dutcher S."/>
            <person name="Fernandez E."/>
            <person name="Fukuzawa H."/>
            <person name="Gonzalez-Ballester D."/>
            <person name="Gonzalez-Halphen D."/>
            <person name="Hallmann A."/>
            <person name="Hanikenne M."/>
            <person name="Hippler M."/>
            <person name="Inwood W."/>
            <person name="Jabbari K."/>
            <person name="Kalanon M."/>
            <person name="Kuras R."/>
            <person name="Lefebvre P.A."/>
            <person name="Lemaire S.D."/>
            <person name="Lobanov A.V."/>
            <person name="Lohr M."/>
            <person name="Manuell A."/>
            <person name="Meier I."/>
            <person name="Mets L."/>
            <person name="Mittag M."/>
            <person name="Mittelmeier T."/>
            <person name="Moroney J.V."/>
            <person name="Moseley J."/>
            <person name="Napoli C."/>
            <person name="Nedelcu A.M."/>
            <person name="Niyogi K."/>
            <person name="Novoselov S.V."/>
            <person name="Paulsen I.T."/>
            <person name="Pazour G."/>
            <person name="Purton S."/>
            <person name="Ral J.P."/>
            <person name="Riano-Pachon D.M."/>
            <person name="Riekhof W."/>
            <person name="Rymarquis L."/>
            <person name="Schroda M."/>
            <person name="Stern D."/>
            <person name="Umen J."/>
            <person name="Willows R."/>
            <person name="Wilson N."/>
            <person name="Zimmer S.L."/>
            <person name="Allmer J."/>
            <person name="Balk J."/>
            <person name="Bisova K."/>
            <person name="Chen C.J."/>
            <person name="Elias M."/>
            <person name="Gendler K."/>
            <person name="Hauser C."/>
            <person name="Lamb M.R."/>
            <person name="Ledford H."/>
            <person name="Long J.C."/>
            <person name="Minagawa J."/>
            <person name="Page M.D."/>
            <person name="Pan J."/>
            <person name="Pootakham W."/>
            <person name="Roje S."/>
            <person name="Rose A."/>
            <person name="Stahlberg E."/>
            <person name="Terauchi A.M."/>
            <person name="Yang P."/>
            <person name="Ball S."/>
            <person name="Bowler C."/>
            <person name="Dieckmann C.L."/>
            <person name="Gladyshev V.N."/>
            <person name="Green P."/>
            <person name="Jorgensen R."/>
            <person name="Mayfield S."/>
            <person name="Mueller-Roeber B."/>
            <person name="Rajamani S."/>
            <person name="Sayre R.T."/>
            <person name="Brokstein P."/>
            <person name="Dubchak I."/>
            <person name="Goodstein D."/>
            <person name="Hornick L."/>
            <person name="Huang Y.W."/>
            <person name="Jhaveri J."/>
            <person name="Luo Y."/>
            <person name="Martinez D."/>
            <person name="Ngau W.C."/>
            <person name="Otillar B."/>
            <person name="Poliakov A."/>
            <person name="Porter A."/>
            <person name="Szajkowski L."/>
            <person name="Werner G."/>
            <person name="Zhou K."/>
            <person name="Grigoriev I.V."/>
            <person name="Rokhsar D.S."/>
            <person name="Grossman A.R."/>
        </authorList>
    </citation>
    <scope>NUCLEOTIDE SEQUENCE [LARGE SCALE GENOMIC DNA]</scope>
    <source>
        <strain evidence="14">CC-503</strain>
    </source>
</reference>
<feature type="compositionally biased region" description="Low complexity" evidence="11">
    <location>
        <begin position="1248"/>
        <end position="1258"/>
    </location>
</feature>
<dbReference type="InterPro" id="IPR051055">
    <property type="entry name" value="PIF1_helicase"/>
</dbReference>
<dbReference type="GO" id="GO:0006281">
    <property type="term" value="P:DNA repair"/>
    <property type="evidence" value="ECO:0007669"/>
    <property type="project" value="UniProtKB-KW"/>
</dbReference>
<dbReference type="PANTHER" id="PTHR47642">
    <property type="entry name" value="ATP-DEPENDENT DNA HELICASE"/>
    <property type="match status" value="1"/>
</dbReference>
<evidence type="ECO:0000256" key="2">
    <source>
        <dbReference type="ARBA" id="ARBA00022763"/>
    </source>
</evidence>
<dbReference type="SMART" id="SM00343">
    <property type="entry name" value="ZnF_C2HC"/>
    <property type="match status" value="1"/>
</dbReference>
<feature type="compositionally biased region" description="Low complexity" evidence="11">
    <location>
        <begin position="305"/>
        <end position="320"/>
    </location>
</feature>
<dbReference type="GeneID" id="66055808"/>